<evidence type="ECO:0000313" key="2">
    <source>
        <dbReference type="Proteomes" id="UP000006729"/>
    </source>
</evidence>
<name>A0ACC0SQI9_POPTR</name>
<sequence length="561" mass="63469">MDRRSWLWRRKSSEKSPGETDSSGSISSRSERFSDDQVYTIHNPQSPEVTSKSVLTDEDHSDNVRTLTEKLSAALLNISAKEELVKQHAKVAEEAVSGWEKAENDLSALKQQLEDATKKNSALEDRVGHLDAALKECVRQLRQSREEQDERINEVVTKKISEWESTKSELEAQLQTAKDEATTSADSDLWKRFDAVEKENMSLKRELLSRAEEIEIRILERDLSTQAAETASKLHLESIKKLAKLEAECRKLKAMARKASAANDYKSLTASSIGDESITDRQSDIGERLLAVESHSCKMSGLEMNECDPSCSDSRACAHATEFDQYKNWKPIGRNRTVHSVEINLMDDFLEMERLAAFPYTLSGRSYLEAEPVSDKGNGSGNPWKEELESMINRTAELEEKLDKMEEEKNKSEMALTKCQRQLETLRSHLHEADTKIGELQAKLALANESSQAREEEMKDIEAKSEETKSQLRIAEAEIKTLLSKVVSLDSEVEKERALSTENAVKSQQLEDELSKMKCEAELQHENERRRVASFNEELKITQVSILRLTRSSITIPTPSS</sequence>
<proteinExistence type="predicted"/>
<dbReference type="Proteomes" id="UP000006729">
    <property type="component" value="Chromosome 7"/>
</dbReference>
<gene>
    <name evidence="1" type="ORF">POPTR_007G098500v4</name>
</gene>
<reference evidence="1 2" key="1">
    <citation type="journal article" date="2006" name="Science">
        <title>The genome of black cottonwood, Populus trichocarpa (Torr. &amp; Gray).</title>
        <authorList>
            <person name="Tuskan G.A."/>
            <person name="Difazio S."/>
            <person name="Jansson S."/>
            <person name="Bohlmann J."/>
            <person name="Grigoriev I."/>
            <person name="Hellsten U."/>
            <person name="Putnam N."/>
            <person name="Ralph S."/>
            <person name="Rombauts S."/>
            <person name="Salamov A."/>
            <person name="Schein J."/>
            <person name="Sterck L."/>
            <person name="Aerts A."/>
            <person name="Bhalerao R.R."/>
            <person name="Bhalerao R.P."/>
            <person name="Blaudez D."/>
            <person name="Boerjan W."/>
            <person name="Brun A."/>
            <person name="Brunner A."/>
            <person name="Busov V."/>
            <person name="Campbell M."/>
            <person name="Carlson J."/>
            <person name="Chalot M."/>
            <person name="Chapman J."/>
            <person name="Chen G.L."/>
            <person name="Cooper D."/>
            <person name="Coutinho P.M."/>
            <person name="Couturier J."/>
            <person name="Covert S."/>
            <person name="Cronk Q."/>
            <person name="Cunningham R."/>
            <person name="Davis J."/>
            <person name="Degroeve S."/>
            <person name="Dejardin A."/>
            <person name="Depamphilis C."/>
            <person name="Detter J."/>
            <person name="Dirks B."/>
            <person name="Dubchak I."/>
            <person name="Duplessis S."/>
            <person name="Ehlting J."/>
            <person name="Ellis B."/>
            <person name="Gendler K."/>
            <person name="Goodstein D."/>
            <person name="Gribskov M."/>
            <person name="Grimwood J."/>
            <person name="Groover A."/>
            <person name="Gunter L."/>
            <person name="Hamberger B."/>
            <person name="Heinze B."/>
            <person name="Helariutta Y."/>
            <person name="Henrissat B."/>
            <person name="Holligan D."/>
            <person name="Holt R."/>
            <person name="Huang W."/>
            <person name="Islam-Faridi N."/>
            <person name="Jones S."/>
            <person name="Jones-Rhoades M."/>
            <person name="Jorgensen R."/>
            <person name="Joshi C."/>
            <person name="Kangasjarvi J."/>
            <person name="Karlsson J."/>
            <person name="Kelleher C."/>
            <person name="Kirkpatrick R."/>
            <person name="Kirst M."/>
            <person name="Kohler A."/>
            <person name="Kalluri U."/>
            <person name="Larimer F."/>
            <person name="Leebens-Mack J."/>
            <person name="Leple J.C."/>
            <person name="Locascio P."/>
            <person name="Lou Y."/>
            <person name="Lucas S."/>
            <person name="Martin F."/>
            <person name="Montanini B."/>
            <person name="Napoli C."/>
            <person name="Nelson D.R."/>
            <person name="Nelson C."/>
            <person name="Nieminen K."/>
            <person name="Nilsson O."/>
            <person name="Pereda V."/>
            <person name="Peter G."/>
            <person name="Philippe R."/>
            <person name="Pilate G."/>
            <person name="Poliakov A."/>
            <person name="Razumovskaya J."/>
            <person name="Richardson P."/>
            <person name="Rinaldi C."/>
            <person name="Ritland K."/>
            <person name="Rouze P."/>
            <person name="Ryaboy D."/>
            <person name="Schmutz J."/>
            <person name="Schrader J."/>
            <person name="Segerman B."/>
            <person name="Shin H."/>
            <person name="Siddiqui A."/>
            <person name="Sterky F."/>
            <person name="Terry A."/>
            <person name="Tsai C.J."/>
            <person name="Uberbacher E."/>
            <person name="Unneberg P."/>
            <person name="Vahala J."/>
            <person name="Wall K."/>
            <person name="Wessler S."/>
            <person name="Yang G."/>
            <person name="Yin T."/>
            <person name="Douglas C."/>
            <person name="Marra M."/>
            <person name="Sandberg G."/>
            <person name="Van de Peer Y."/>
            <person name="Rokhsar D."/>
        </authorList>
    </citation>
    <scope>NUCLEOTIDE SEQUENCE [LARGE SCALE GENOMIC DNA]</scope>
    <source>
        <strain evidence="2">cv. Nisqually</strain>
    </source>
</reference>
<evidence type="ECO:0000313" key="1">
    <source>
        <dbReference type="EMBL" id="KAI9391515.1"/>
    </source>
</evidence>
<keyword evidence="2" id="KW-1185">Reference proteome</keyword>
<dbReference type="EMBL" id="CM009296">
    <property type="protein sequence ID" value="KAI9391515.1"/>
    <property type="molecule type" value="Genomic_DNA"/>
</dbReference>
<accession>A0ACC0SQI9</accession>
<protein>
    <submittedName>
        <fullName evidence="1">Uncharacterized protein</fullName>
    </submittedName>
</protein>
<comment type="caution">
    <text evidence="1">The sequence shown here is derived from an EMBL/GenBank/DDBJ whole genome shotgun (WGS) entry which is preliminary data.</text>
</comment>
<organism evidence="1 2">
    <name type="scientific">Populus trichocarpa</name>
    <name type="common">Western balsam poplar</name>
    <name type="synonym">Populus balsamifera subsp. trichocarpa</name>
    <dbReference type="NCBI Taxonomy" id="3694"/>
    <lineage>
        <taxon>Eukaryota</taxon>
        <taxon>Viridiplantae</taxon>
        <taxon>Streptophyta</taxon>
        <taxon>Embryophyta</taxon>
        <taxon>Tracheophyta</taxon>
        <taxon>Spermatophyta</taxon>
        <taxon>Magnoliopsida</taxon>
        <taxon>eudicotyledons</taxon>
        <taxon>Gunneridae</taxon>
        <taxon>Pentapetalae</taxon>
        <taxon>rosids</taxon>
        <taxon>fabids</taxon>
        <taxon>Malpighiales</taxon>
        <taxon>Salicaceae</taxon>
        <taxon>Saliceae</taxon>
        <taxon>Populus</taxon>
    </lineage>
</organism>